<evidence type="ECO:0000313" key="2">
    <source>
        <dbReference type="Proteomes" id="UP000619260"/>
    </source>
</evidence>
<dbReference type="Proteomes" id="UP000619260">
    <property type="component" value="Unassembled WGS sequence"/>
</dbReference>
<sequence length="343" mass="36334">MSARWKIVALVAVVVLAVSGGTFYVLRARAEHRPPEAGPAQVPTSDRLGAVQAVPHLVFRSTALGEGYGRVALVPLTDPAGARAFAPAACDRIYARPGETLCLMAERGLVTTYRVDLLGADWQPRQSAPLAGLPSRARISRDGSLIATTTFVYGDSYANPGQFSTRTVLTKAGGGEIGELENFTLTVNGKQITAADRNFWGVTFTDDNDAFYATASSGGKTWLVRGSISGRSMVSVREDVECPSLSPDGTRIAFKKHGTLAAGKWRLAVYDLRTGAETLLAEERSFDDQAEWIDNTTVAYGLARTGDTGAATSDVWAVPADGTGRPRVLIPDAWSPAVVGAAS</sequence>
<name>A0A8J3YIH3_9ACTN</name>
<accession>A0A8J3YIH3</accession>
<keyword evidence="2" id="KW-1185">Reference proteome</keyword>
<evidence type="ECO:0000313" key="1">
    <source>
        <dbReference type="EMBL" id="GIJ44556.1"/>
    </source>
</evidence>
<dbReference type="SUPFAM" id="SSF82171">
    <property type="entry name" value="DPP6 N-terminal domain-like"/>
    <property type="match status" value="1"/>
</dbReference>
<dbReference type="EMBL" id="BOPF01000004">
    <property type="protein sequence ID" value="GIJ44556.1"/>
    <property type="molecule type" value="Genomic_DNA"/>
</dbReference>
<dbReference type="RefSeq" id="WP_203898126.1">
    <property type="nucleotide sequence ID" value="NZ_BOPF01000004.1"/>
</dbReference>
<dbReference type="AlphaFoldDB" id="A0A8J3YIH3"/>
<proteinExistence type="predicted"/>
<dbReference type="InterPro" id="IPR011042">
    <property type="entry name" value="6-blade_b-propeller_TolB-like"/>
</dbReference>
<comment type="caution">
    <text evidence="1">The sequence shown here is derived from an EMBL/GenBank/DDBJ whole genome shotgun (WGS) entry which is preliminary data.</text>
</comment>
<gene>
    <name evidence="1" type="ORF">Val02_14420</name>
</gene>
<reference evidence="1" key="1">
    <citation type="submission" date="2021-01" db="EMBL/GenBank/DDBJ databases">
        <title>Whole genome shotgun sequence of Virgisporangium aliadipatigenens NBRC 105644.</title>
        <authorList>
            <person name="Komaki H."/>
            <person name="Tamura T."/>
        </authorList>
    </citation>
    <scope>NUCLEOTIDE SEQUENCE</scope>
    <source>
        <strain evidence="1">NBRC 105644</strain>
    </source>
</reference>
<organism evidence="1 2">
    <name type="scientific">Virgisporangium aliadipatigenens</name>
    <dbReference type="NCBI Taxonomy" id="741659"/>
    <lineage>
        <taxon>Bacteria</taxon>
        <taxon>Bacillati</taxon>
        <taxon>Actinomycetota</taxon>
        <taxon>Actinomycetes</taxon>
        <taxon>Micromonosporales</taxon>
        <taxon>Micromonosporaceae</taxon>
        <taxon>Virgisporangium</taxon>
    </lineage>
</organism>
<dbReference type="Gene3D" id="2.120.10.30">
    <property type="entry name" value="TolB, C-terminal domain"/>
    <property type="match status" value="1"/>
</dbReference>
<protein>
    <submittedName>
        <fullName evidence="1">TolB-like translocation protein signal peptide</fullName>
    </submittedName>
</protein>